<evidence type="ECO:0000313" key="2">
    <source>
        <dbReference type="EMBL" id="GFN90836.1"/>
    </source>
</evidence>
<proteinExistence type="predicted"/>
<evidence type="ECO:0000313" key="3">
    <source>
        <dbReference type="Proteomes" id="UP000735302"/>
    </source>
</evidence>
<feature type="region of interest" description="Disordered" evidence="1">
    <location>
        <begin position="61"/>
        <end position="107"/>
    </location>
</feature>
<accession>A0AAV3Z8N6</accession>
<sequence>MVSQRMAKRMRVLQITSKGLDEKKNAQPSNNERHRRYRKKKRQTMKWVWFWYIASIASSQRGDLRLSKPSSGQGAGDEARTRDGEVIADLKANSLSTMPPTPHSELG</sequence>
<dbReference type="AlphaFoldDB" id="A0AAV3Z8N6"/>
<gene>
    <name evidence="2" type="ORF">PoB_001734200</name>
</gene>
<keyword evidence="3" id="KW-1185">Reference proteome</keyword>
<dbReference type="Proteomes" id="UP000735302">
    <property type="component" value="Unassembled WGS sequence"/>
</dbReference>
<feature type="region of interest" description="Disordered" evidence="1">
    <location>
        <begin position="15"/>
        <end position="41"/>
    </location>
</feature>
<comment type="caution">
    <text evidence="2">The sequence shown here is derived from an EMBL/GenBank/DDBJ whole genome shotgun (WGS) entry which is preliminary data.</text>
</comment>
<organism evidence="2 3">
    <name type="scientific">Plakobranchus ocellatus</name>
    <dbReference type="NCBI Taxonomy" id="259542"/>
    <lineage>
        <taxon>Eukaryota</taxon>
        <taxon>Metazoa</taxon>
        <taxon>Spiralia</taxon>
        <taxon>Lophotrochozoa</taxon>
        <taxon>Mollusca</taxon>
        <taxon>Gastropoda</taxon>
        <taxon>Heterobranchia</taxon>
        <taxon>Euthyneura</taxon>
        <taxon>Panpulmonata</taxon>
        <taxon>Sacoglossa</taxon>
        <taxon>Placobranchoidea</taxon>
        <taxon>Plakobranchidae</taxon>
        <taxon>Plakobranchus</taxon>
    </lineage>
</organism>
<dbReference type="EMBL" id="BLXT01002074">
    <property type="protein sequence ID" value="GFN90836.1"/>
    <property type="molecule type" value="Genomic_DNA"/>
</dbReference>
<protein>
    <submittedName>
        <fullName evidence="2">Uncharacterized protein</fullName>
    </submittedName>
</protein>
<reference evidence="2 3" key="1">
    <citation type="journal article" date="2021" name="Elife">
        <title>Chloroplast acquisition without the gene transfer in kleptoplastic sea slugs, Plakobranchus ocellatus.</title>
        <authorList>
            <person name="Maeda T."/>
            <person name="Takahashi S."/>
            <person name="Yoshida T."/>
            <person name="Shimamura S."/>
            <person name="Takaki Y."/>
            <person name="Nagai Y."/>
            <person name="Toyoda A."/>
            <person name="Suzuki Y."/>
            <person name="Arimoto A."/>
            <person name="Ishii H."/>
            <person name="Satoh N."/>
            <person name="Nishiyama T."/>
            <person name="Hasebe M."/>
            <person name="Maruyama T."/>
            <person name="Minagawa J."/>
            <person name="Obokata J."/>
            <person name="Shigenobu S."/>
        </authorList>
    </citation>
    <scope>NUCLEOTIDE SEQUENCE [LARGE SCALE GENOMIC DNA]</scope>
</reference>
<name>A0AAV3Z8N6_9GAST</name>
<evidence type="ECO:0000256" key="1">
    <source>
        <dbReference type="SAM" id="MobiDB-lite"/>
    </source>
</evidence>